<sequence length="358" mass="41584">MDFTINFASFFVISVDGKGENSEKKYKHFQTLDHSEYEHSALKEFLDGELVKIVKRKVERHPKNEQVPTKLGYFAVEPEYNLDSNSNFNMFQKSRQSISKEEFLENALTFVQAYIDASAVRGGAFIVLTATLKKYFDESFVFILKCDFEPKVASISDEATIIKHVEMAITTKNMKSIQYPYMPEEGIIEVSEVKIHQASHARYFEDFLKYVEYGEPMPTIVKNQLLEMVYEHVSETTEENSEERIQFEKDLEVWETISEERTIQEKLSTEQVKEASNRLVEQTPDLEINLTIGQSKIKSLLSEFGETLHIGKINNRYVLLIDSDQIQFEKGYSPIEFHRPDQLQSIVEKITENAFKDE</sequence>
<keyword evidence="3" id="KW-1185">Reference proteome</keyword>
<gene>
    <name evidence="2" type="ORF">Q75_07480</name>
</gene>
<organism evidence="2 3">
    <name type="scientific">Bacillus coahuilensis p1.1.43</name>
    <dbReference type="NCBI Taxonomy" id="1150625"/>
    <lineage>
        <taxon>Bacteria</taxon>
        <taxon>Bacillati</taxon>
        <taxon>Bacillota</taxon>
        <taxon>Bacilli</taxon>
        <taxon>Bacillales</taxon>
        <taxon>Bacillaceae</taxon>
        <taxon>Bacillus</taxon>
    </lineage>
</organism>
<name>A0A147K897_9BACI</name>
<dbReference type="EMBL" id="LDYG01000028">
    <property type="protein sequence ID" value="KUP06378.1"/>
    <property type="molecule type" value="Genomic_DNA"/>
</dbReference>
<evidence type="ECO:0000259" key="1">
    <source>
        <dbReference type="Pfam" id="PF13037"/>
    </source>
</evidence>
<proteinExistence type="predicted"/>
<comment type="caution">
    <text evidence="2">The sequence shown here is derived from an EMBL/GenBank/DDBJ whole genome shotgun (WGS) entry which is preliminary data.</text>
</comment>
<reference evidence="2 3" key="1">
    <citation type="journal article" date="2016" name="Front. Microbiol.">
        <title>Microevolution Analysis of Bacillus coahuilensis Unveils Differences in Phosphorus Acquisition Strategies and Their Regulation.</title>
        <authorList>
            <person name="Gomez-Lunar Z."/>
            <person name="Hernandez-Gonzalez I."/>
            <person name="Rodriguez-Torres M.D."/>
            <person name="Souza V."/>
            <person name="Olmedo-Alvarez G."/>
        </authorList>
    </citation>
    <scope>NUCLEOTIDE SEQUENCE [LARGE SCALE GENOMIC DNA]</scope>
    <source>
        <strain evidence="3">p1.1.43</strain>
    </source>
</reference>
<protein>
    <recommendedName>
        <fullName evidence="1">DUF3898 domain-containing protein</fullName>
    </recommendedName>
</protein>
<dbReference type="RefSeq" id="WP_059350947.1">
    <property type="nucleotide sequence ID" value="NZ_LDYG01000028.1"/>
</dbReference>
<dbReference type="InterPro" id="IPR025012">
    <property type="entry name" value="DUF3898"/>
</dbReference>
<dbReference type="PATRIC" id="fig|1150625.3.peg.1575"/>
<dbReference type="Pfam" id="PF13037">
    <property type="entry name" value="DUF3898"/>
    <property type="match status" value="1"/>
</dbReference>
<dbReference type="Pfam" id="PF13039">
    <property type="entry name" value="DUF3900"/>
    <property type="match status" value="1"/>
</dbReference>
<accession>A0A147K897</accession>
<dbReference type="STRING" id="1150625.Q75_07480"/>
<dbReference type="OrthoDB" id="2974172at2"/>
<evidence type="ECO:0000313" key="3">
    <source>
        <dbReference type="Proteomes" id="UP000074108"/>
    </source>
</evidence>
<evidence type="ECO:0000313" key="2">
    <source>
        <dbReference type="EMBL" id="KUP06378.1"/>
    </source>
</evidence>
<dbReference type="InterPro" id="IPR025006">
    <property type="entry name" value="DUF3900"/>
</dbReference>
<feature type="domain" description="DUF3898" evidence="1">
    <location>
        <begin position="263"/>
        <end position="350"/>
    </location>
</feature>
<dbReference type="AlphaFoldDB" id="A0A147K897"/>
<dbReference type="Proteomes" id="UP000074108">
    <property type="component" value="Unassembled WGS sequence"/>
</dbReference>